<sequence>MTLHRRHQPRTIACPDPAARPRGRMTWVARRHDLTGASVVRRWRVAVARPWLFRSHARCAIHAFPPDSRAKNIPATV</sequence>
<gene>
    <name evidence="1" type="ORF">Q4610_02030</name>
</gene>
<proteinExistence type="predicted"/>
<reference evidence="1" key="1">
    <citation type="submission" date="2023-07" db="EMBL/GenBank/DDBJ databases">
        <title>Bacterial whole genome sequence for Sphingobium sp. HBC34.</title>
        <authorList>
            <person name="Le V."/>
            <person name="Ko S.-R."/>
            <person name="Ahn C.-Y."/>
            <person name="Oh H.-M."/>
        </authorList>
    </citation>
    <scope>NUCLEOTIDE SEQUENCE</scope>
    <source>
        <strain evidence="1">HBC34</strain>
    </source>
</reference>
<protein>
    <submittedName>
        <fullName evidence="1">Uncharacterized protein</fullName>
    </submittedName>
</protein>
<dbReference type="Proteomes" id="UP001176471">
    <property type="component" value="Unassembled WGS sequence"/>
</dbReference>
<evidence type="ECO:0000313" key="2">
    <source>
        <dbReference type="Proteomes" id="UP001176471"/>
    </source>
</evidence>
<comment type="caution">
    <text evidence="1">The sequence shown here is derived from an EMBL/GenBank/DDBJ whole genome shotgun (WGS) entry which is preliminary data.</text>
</comment>
<evidence type="ECO:0000313" key="1">
    <source>
        <dbReference type="EMBL" id="MDO7833813.1"/>
    </source>
</evidence>
<accession>A0ABT8ZI39</accession>
<organism evidence="1 2">
    <name type="scientific">Sphingobium cyanobacteriorum</name>
    <dbReference type="NCBI Taxonomy" id="3063954"/>
    <lineage>
        <taxon>Bacteria</taxon>
        <taxon>Pseudomonadati</taxon>
        <taxon>Pseudomonadota</taxon>
        <taxon>Alphaproteobacteria</taxon>
        <taxon>Sphingomonadales</taxon>
        <taxon>Sphingomonadaceae</taxon>
        <taxon>Sphingobium</taxon>
    </lineage>
</organism>
<dbReference type="RefSeq" id="WP_304534345.1">
    <property type="nucleotide sequence ID" value="NZ_JAUQOM010000001.1"/>
</dbReference>
<name>A0ABT8ZI39_9SPHN</name>
<dbReference type="EMBL" id="JAUQOM010000001">
    <property type="protein sequence ID" value="MDO7833813.1"/>
    <property type="molecule type" value="Genomic_DNA"/>
</dbReference>
<keyword evidence="2" id="KW-1185">Reference proteome</keyword>